<name>A0AAV2G508_9ROSI</name>
<gene>
    <name evidence="1" type="ORF">LTRI10_LOCUS45146</name>
</gene>
<dbReference type="Proteomes" id="UP001497516">
    <property type="component" value="Chromosome 8"/>
</dbReference>
<keyword evidence="2" id="KW-1185">Reference proteome</keyword>
<protein>
    <submittedName>
        <fullName evidence="1">Uncharacterized protein</fullName>
    </submittedName>
</protein>
<evidence type="ECO:0000313" key="1">
    <source>
        <dbReference type="EMBL" id="CAL1405354.1"/>
    </source>
</evidence>
<reference evidence="1 2" key="1">
    <citation type="submission" date="2024-04" db="EMBL/GenBank/DDBJ databases">
        <authorList>
            <person name="Fracassetti M."/>
        </authorList>
    </citation>
    <scope>NUCLEOTIDE SEQUENCE [LARGE SCALE GENOMIC DNA]</scope>
</reference>
<dbReference type="AlphaFoldDB" id="A0AAV2G508"/>
<organism evidence="1 2">
    <name type="scientific">Linum trigynum</name>
    <dbReference type="NCBI Taxonomy" id="586398"/>
    <lineage>
        <taxon>Eukaryota</taxon>
        <taxon>Viridiplantae</taxon>
        <taxon>Streptophyta</taxon>
        <taxon>Embryophyta</taxon>
        <taxon>Tracheophyta</taxon>
        <taxon>Spermatophyta</taxon>
        <taxon>Magnoliopsida</taxon>
        <taxon>eudicotyledons</taxon>
        <taxon>Gunneridae</taxon>
        <taxon>Pentapetalae</taxon>
        <taxon>rosids</taxon>
        <taxon>fabids</taxon>
        <taxon>Malpighiales</taxon>
        <taxon>Linaceae</taxon>
        <taxon>Linum</taxon>
    </lineage>
</organism>
<proteinExistence type="predicted"/>
<evidence type="ECO:0000313" key="2">
    <source>
        <dbReference type="Proteomes" id="UP001497516"/>
    </source>
</evidence>
<accession>A0AAV2G508</accession>
<dbReference type="EMBL" id="OZ034821">
    <property type="protein sequence ID" value="CAL1405354.1"/>
    <property type="molecule type" value="Genomic_DNA"/>
</dbReference>
<sequence length="188" mass="21339">MAPINSQLHHTVTFNNKGSHNPARYERYLNHFRHRPLYPSFTVLPSSFQKYDLDISGLIHNLGWDSLFENRRFGQCPEAIRMFYASLKRGPGPSPSSFTIVVYHHEILVTPSLLAEILGLPSQGSSAATNDDFAEILFYYGSALETLTLDIDRYFSNRLSSGRLADLFKVMHFSSLASYFLAVCRVLN</sequence>